<dbReference type="EMBL" id="PVWK01000118">
    <property type="protein sequence ID" value="PSB25899.1"/>
    <property type="molecule type" value="Genomic_DNA"/>
</dbReference>
<dbReference type="RefSeq" id="WP_106258439.1">
    <property type="nucleotide sequence ID" value="NZ_CAWNSW010000038.1"/>
</dbReference>
<evidence type="ECO:0000313" key="1">
    <source>
        <dbReference type="EMBL" id="PSB25899.1"/>
    </source>
</evidence>
<evidence type="ECO:0000313" key="2">
    <source>
        <dbReference type="Proteomes" id="UP000239576"/>
    </source>
</evidence>
<gene>
    <name evidence="1" type="ORF">C7B82_21380</name>
</gene>
<sequence length="456" mass="50287">MLSFLASVLLAQTVPMTPVMPQTIVIPQQTRPLPGGLDQVPVFNSNNPEVVKTEGILLSTFPPQGKRVPGVHLNFPFQGRFDLFSHHIARAIETPNDLRSLYLGVIVYNPGDQPVTVDVLQAASYLSQPDAEFIDLPAHLDNTLGKLYSGPGDRAMNDILRGRRQEGWVDRLVIPPKQSRLLMNLPIPVRPLTPPLNGRSTLARLYSNGAVYMANLAMFAKQNPDGSERAPTHEEWVALLETGDLAGPREGAPSPPDRPTGSEIYGRVAAVAQGSQWRTQVTDPDSRLLAIPKRGEAYSYGLSTLLAGKMGTGQNQSATLLTRYPGTAYQAHGNYGIEYQLTLPLINTTEAPQTVQVLVQTPLKEDTLSKPGLQFRQPPYANVFFRGTVRIRYNDDRGLPRTQYWHLVQRRGQLGVPLATLTMPPGDRRLVQVDFLYPPDATPPQMLTIQTLNTSQ</sequence>
<comment type="caution">
    <text evidence="1">The sequence shown here is derived from an EMBL/GenBank/DDBJ whole genome shotgun (WGS) entry which is preliminary data.</text>
</comment>
<evidence type="ECO:0008006" key="3">
    <source>
        <dbReference type="Google" id="ProtNLM"/>
    </source>
</evidence>
<protein>
    <recommendedName>
        <fullName evidence="3">DUF3370 domain-containing protein</fullName>
    </recommendedName>
</protein>
<dbReference type="InterPro" id="IPR021801">
    <property type="entry name" value="DUF3370"/>
</dbReference>
<dbReference type="AlphaFoldDB" id="A0A2T1DZL1"/>
<reference evidence="2" key="1">
    <citation type="submission" date="2018-02" db="EMBL/GenBank/DDBJ databases">
        <authorList>
            <person name="Moore K."/>
            <person name="Momper L."/>
        </authorList>
    </citation>
    <scope>NUCLEOTIDE SEQUENCE [LARGE SCALE GENOMIC DNA]</scope>
    <source>
        <strain evidence="2">ULC18</strain>
    </source>
</reference>
<organism evidence="1 2">
    <name type="scientific">Stenomitos frigidus ULC18</name>
    <dbReference type="NCBI Taxonomy" id="2107698"/>
    <lineage>
        <taxon>Bacteria</taxon>
        <taxon>Bacillati</taxon>
        <taxon>Cyanobacteriota</taxon>
        <taxon>Cyanophyceae</taxon>
        <taxon>Leptolyngbyales</taxon>
        <taxon>Leptolyngbyaceae</taxon>
        <taxon>Stenomitos</taxon>
    </lineage>
</organism>
<reference evidence="1 2" key="2">
    <citation type="submission" date="2018-03" db="EMBL/GenBank/DDBJ databases">
        <title>The ancient ancestry and fast evolution of plastids.</title>
        <authorList>
            <person name="Moore K.R."/>
            <person name="Magnabosco C."/>
            <person name="Momper L."/>
            <person name="Gold D.A."/>
            <person name="Bosak T."/>
            <person name="Fournier G.P."/>
        </authorList>
    </citation>
    <scope>NUCLEOTIDE SEQUENCE [LARGE SCALE GENOMIC DNA]</scope>
    <source>
        <strain evidence="1 2">ULC18</strain>
    </source>
</reference>
<dbReference type="Pfam" id="PF11850">
    <property type="entry name" value="DUF3370"/>
    <property type="match status" value="1"/>
</dbReference>
<proteinExistence type="predicted"/>
<keyword evidence="2" id="KW-1185">Reference proteome</keyword>
<name>A0A2T1DZL1_9CYAN</name>
<accession>A0A2T1DZL1</accession>
<dbReference type="OrthoDB" id="502907at2"/>
<dbReference type="Proteomes" id="UP000239576">
    <property type="component" value="Unassembled WGS sequence"/>
</dbReference>